<evidence type="ECO:0000256" key="7">
    <source>
        <dbReference type="ARBA" id="ARBA00023242"/>
    </source>
</evidence>
<dbReference type="Pfam" id="PF00096">
    <property type="entry name" value="zf-C2H2"/>
    <property type="match status" value="4"/>
</dbReference>
<sequence length="515" mass="60942">MENNENSISTSLHPVTMESLPPEKPIPCRHCARSYKAVNVRDLHEKVHLNPFICNFCDQKFPLKSHLRNHLGIHSRMIDPWQKVKKNTHTIQFKDDTARFQCEYCEKEFYSKPGYTAHLKQKHFDEVEQNTDEFEPDKIFVKEEPVLYEEEYIEEFLEENQGSAFDEFVCKCGKKFKDFIDLVRHESDKHTEDFERMVQGLKDLLMYVIKRMDDKKPKTVFKSNESKNLLCDVKKEEKVEIEPSIHEDSIYDDYHSSSSKSSEIKKTKKKIKKKSQIKEEPSPNSKSTNKQDKFLCQYCDKQLAHRKSLEYHVAKKHQNVPIFRCKLCNRYFTEEAEYQIHEKSHEDDPELICSTCGFQCKGQTVLRRHIFHKHKSTEVEPRFYCQTCNKGFYYKCKLEEHAVIHKPPTERTAIFSCNICNAAFNRKSTYNRHIITHDESSKIYTCTFCSKTFRRKQHLTNHLSIHTGARPREEICADCGAIYSERRGLNNHMERVHGRPLEGYRKQIKITIESN</sequence>
<comment type="subcellular location">
    <subcellularLocation>
        <location evidence="1">Nucleus</location>
    </subcellularLocation>
</comment>
<feature type="domain" description="C2H2-type" evidence="10">
    <location>
        <begin position="415"/>
        <end position="442"/>
    </location>
</feature>
<keyword evidence="4 8" id="KW-0863">Zinc-finger</keyword>
<feature type="domain" description="C2H2-type" evidence="10">
    <location>
        <begin position="100"/>
        <end position="128"/>
    </location>
</feature>
<keyword evidence="6" id="KW-0238">DNA-binding</keyword>
<evidence type="ECO:0000256" key="6">
    <source>
        <dbReference type="ARBA" id="ARBA00023125"/>
    </source>
</evidence>
<feature type="domain" description="C2H2-type" evidence="10">
    <location>
        <begin position="383"/>
        <end position="410"/>
    </location>
</feature>
<protein>
    <submittedName>
        <fullName evidence="12">CSON001147 protein</fullName>
    </submittedName>
</protein>
<keyword evidence="5" id="KW-0862">Zinc</keyword>
<evidence type="ECO:0000256" key="2">
    <source>
        <dbReference type="ARBA" id="ARBA00022723"/>
    </source>
</evidence>
<evidence type="ECO:0000313" key="12">
    <source>
        <dbReference type="EMBL" id="SSX29334.1"/>
    </source>
</evidence>
<dbReference type="PANTHER" id="PTHR24379:SF127">
    <property type="entry name" value="BLOODY FINGERS-RELATED"/>
    <property type="match status" value="1"/>
</dbReference>
<organism evidence="12">
    <name type="scientific">Culicoides sonorensis</name>
    <name type="common">Biting midge</name>
    <dbReference type="NCBI Taxonomy" id="179676"/>
    <lineage>
        <taxon>Eukaryota</taxon>
        <taxon>Metazoa</taxon>
        <taxon>Ecdysozoa</taxon>
        <taxon>Arthropoda</taxon>
        <taxon>Hexapoda</taxon>
        <taxon>Insecta</taxon>
        <taxon>Pterygota</taxon>
        <taxon>Neoptera</taxon>
        <taxon>Endopterygota</taxon>
        <taxon>Diptera</taxon>
        <taxon>Nematocera</taxon>
        <taxon>Chironomoidea</taxon>
        <taxon>Ceratopogonidae</taxon>
        <taxon>Ceratopogoninae</taxon>
        <taxon>Culicoides</taxon>
        <taxon>Monoculicoides</taxon>
    </lineage>
</organism>
<dbReference type="InterPro" id="IPR036236">
    <property type="entry name" value="Znf_C2H2_sf"/>
</dbReference>
<name>A0A336MG31_CULSO</name>
<dbReference type="Gene3D" id="3.30.160.60">
    <property type="entry name" value="Classic Zinc Finger"/>
    <property type="match status" value="6"/>
</dbReference>
<evidence type="ECO:0000313" key="11">
    <source>
        <dbReference type="EMBL" id="SSX09489.1"/>
    </source>
</evidence>
<feature type="domain" description="C2H2-type" evidence="10">
    <location>
        <begin position="52"/>
        <end position="75"/>
    </location>
</feature>
<evidence type="ECO:0000256" key="8">
    <source>
        <dbReference type="PROSITE-ProRule" id="PRU00042"/>
    </source>
</evidence>
<dbReference type="VEuPathDB" id="VectorBase:CSON001147"/>
<keyword evidence="7" id="KW-0539">Nucleus</keyword>
<dbReference type="GO" id="GO:0008270">
    <property type="term" value="F:zinc ion binding"/>
    <property type="evidence" value="ECO:0007669"/>
    <property type="project" value="UniProtKB-KW"/>
</dbReference>
<reference evidence="11" key="1">
    <citation type="submission" date="2018-04" db="EMBL/GenBank/DDBJ databases">
        <authorList>
            <person name="Go L.Y."/>
            <person name="Mitchell J.A."/>
        </authorList>
    </citation>
    <scope>NUCLEOTIDE SEQUENCE</scope>
    <source>
        <tissue evidence="11">Whole organism</tissue>
    </source>
</reference>
<dbReference type="EMBL" id="UFQT01001176">
    <property type="protein sequence ID" value="SSX29334.1"/>
    <property type="molecule type" value="Genomic_DNA"/>
</dbReference>
<proteinExistence type="predicted"/>
<evidence type="ECO:0000259" key="10">
    <source>
        <dbReference type="PROSITE" id="PS50157"/>
    </source>
</evidence>
<gene>
    <name evidence="12" type="primary">CSON001147</name>
</gene>
<dbReference type="SMART" id="SM00355">
    <property type="entry name" value="ZnF_C2H2"/>
    <property type="match status" value="11"/>
</dbReference>
<evidence type="ECO:0000256" key="3">
    <source>
        <dbReference type="ARBA" id="ARBA00022737"/>
    </source>
</evidence>
<accession>A0A336MG31</accession>
<evidence type="ECO:0000256" key="5">
    <source>
        <dbReference type="ARBA" id="ARBA00022833"/>
    </source>
</evidence>
<dbReference type="PROSITE" id="PS50157">
    <property type="entry name" value="ZINC_FINGER_C2H2_2"/>
    <property type="match status" value="6"/>
</dbReference>
<evidence type="ECO:0000256" key="4">
    <source>
        <dbReference type="ARBA" id="ARBA00022771"/>
    </source>
</evidence>
<feature type="domain" description="C2H2-type" evidence="10">
    <location>
        <begin position="323"/>
        <end position="350"/>
    </location>
</feature>
<feature type="compositionally biased region" description="Basic residues" evidence="9">
    <location>
        <begin position="266"/>
        <end position="275"/>
    </location>
</feature>
<feature type="region of interest" description="Disordered" evidence="9">
    <location>
        <begin position="252"/>
        <end position="289"/>
    </location>
</feature>
<dbReference type="GO" id="GO:0005634">
    <property type="term" value="C:nucleus"/>
    <property type="evidence" value="ECO:0007669"/>
    <property type="project" value="UniProtKB-SubCell"/>
</dbReference>
<reference evidence="12" key="2">
    <citation type="submission" date="2018-07" db="EMBL/GenBank/DDBJ databases">
        <authorList>
            <person name="Quirk P.G."/>
            <person name="Krulwich T.A."/>
        </authorList>
    </citation>
    <scope>NUCLEOTIDE SEQUENCE</scope>
</reference>
<dbReference type="PROSITE" id="PS00028">
    <property type="entry name" value="ZINC_FINGER_C2H2_1"/>
    <property type="match status" value="8"/>
</dbReference>
<dbReference type="GO" id="GO:0000977">
    <property type="term" value="F:RNA polymerase II transcription regulatory region sequence-specific DNA binding"/>
    <property type="evidence" value="ECO:0007669"/>
    <property type="project" value="TreeGrafter"/>
</dbReference>
<keyword evidence="3" id="KW-0677">Repeat</keyword>
<dbReference type="FunFam" id="3.30.160.60:FF:000065">
    <property type="entry name" value="B-cell CLL/lymphoma 6, member B"/>
    <property type="match status" value="1"/>
</dbReference>
<dbReference type="EMBL" id="UFQS01001176">
    <property type="protein sequence ID" value="SSX09489.1"/>
    <property type="molecule type" value="Genomic_DNA"/>
</dbReference>
<dbReference type="SUPFAM" id="SSF57667">
    <property type="entry name" value="beta-beta-alpha zinc fingers"/>
    <property type="match status" value="4"/>
</dbReference>
<feature type="domain" description="C2H2-type" evidence="10">
    <location>
        <begin position="444"/>
        <end position="471"/>
    </location>
</feature>
<evidence type="ECO:0000256" key="9">
    <source>
        <dbReference type="SAM" id="MobiDB-lite"/>
    </source>
</evidence>
<evidence type="ECO:0000256" key="1">
    <source>
        <dbReference type="ARBA" id="ARBA00004123"/>
    </source>
</evidence>
<dbReference type="InterPro" id="IPR013087">
    <property type="entry name" value="Znf_C2H2_type"/>
</dbReference>
<dbReference type="FunFam" id="3.30.160.60:FF:000045">
    <property type="entry name" value="ZFP69 zinc finger protein B"/>
    <property type="match status" value="1"/>
</dbReference>
<dbReference type="PANTHER" id="PTHR24379">
    <property type="entry name" value="KRAB AND ZINC FINGER DOMAIN-CONTAINING"/>
    <property type="match status" value="1"/>
</dbReference>
<dbReference type="GO" id="GO:0000981">
    <property type="term" value="F:DNA-binding transcription factor activity, RNA polymerase II-specific"/>
    <property type="evidence" value="ECO:0007669"/>
    <property type="project" value="TreeGrafter"/>
</dbReference>
<keyword evidence="2" id="KW-0479">Metal-binding</keyword>
<dbReference type="Pfam" id="PF12874">
    <property type="entry name" value="zf-met"/>
    <property type="match status" value="1"/>
</dbReference>
<dbReference type="AlphaFoldDB" id="A0A336MG31"/>